<keyword evidence="2" id="KW-1185">Reference proteome</keyword>
<dbReference type="EMBL" id="BMNW01000011">
    <property type="protein sequence ID" value="GGM25965.1"/>
    <property type="molecule type" value="Genomic_DNA"/>
</dbReference>
<dbReference type="RefSeq" id="WP_188867984.1">
    <property type="nucleotide sequence ID" value="NZ_BMNW01000011.1"/>
</dbReference>
<evidence type="ECO:0000313" key="2">
    <source>
        <dbReference type="Proteomes" id="UP000616499"/>
    </source>
</evidence>
<reference evidence="2" key="1">
    <citation type="journal article" date="2019" name="Int. J. Syst. Evol. Microbiol.">
        <title>The Global Catalogue of Microorganisms (GCM) 10K type strain sequencing project: providing services to taxonomists for standard genome sequencing and annotation.</title>
        <authorList>
            <consortium name="The Broad Institute Genomics Platform"/>
            <consortium name="The Broad Institute Genome Sequencing Center for Infectious Disease"/>
            <person name="Wu L."/>
            <person name="Ma J."/>
        </authorList>
    </citation>
    <scope>NUCLEOTIDE SEQUENCE [LARGE SCALE GENOMIC DNA]</scope>
    <source>
        <strain evidence="2">JCM 13501</strain>
    </source>
</reference>
<proteinExistence type="predicted"/>
<comment type="caution">
    <text evidence="1">The sequence shown here is derived from an EMBL/GenBank/DDBJ whole genome shotgun (WGS) entry which is preliminary data.</text>
</comment>
<organism evidence="1 2">
    <name type="scientific">Pseudomonas asuensis</name>
    <dbReference type="NCBI Taxonomy" id="1825787"/>
    <lineage>
        <taxon>Bacteria</taxon>
        <taxon>Pseudomonadati</taxon>
        <taxon>Pseudomonadota</taxon>
        <taxon>Gammaproteobacteria</taxon>
        <taxon>Pseudomonadales</taxon>
        <taxon>Pseudomonadaceae</taxon>
        <taxon>Pseudomonas</taxon>
    </lineage>
</organism>
<dbReference type="Proteomes" id="UP000616499">
    <property type="component" value="Unassembled WGS sequence"/>
</dbReference>
<gene>
    <name evidence="1" type="ORF">GCM10009425_40900</name>
</gene>
<protein>
    <submittedName>
        <fullName evidence="1">Uncharacterized protein</fullName>
    </submittedName>
</protein>
<name>A0ABQ2H1F1_9PSED</name>
<accession>A0ABQ2H1F1</accession>
<evidence type="ECO:0000313" key="1">
    <source>
        <dbReference type="EMBL" id="GGM25965.1"/>
    </source>
</evidence>
<sequence length="112" mass="13034">MTKKMSLLALIEACEENNQMYDSQWSQWQRLDDIIYAYGHDEGGPGTWEQNYDDVNGTVPVEEAQDILQRAIDTNGQTIQIDSQRIYNRLNNVPEFYNITIDQLELYLKATL</sequence>